<name>A0ACA9MI48_9GLOM</name>
<dbReference type="EMBL" id="CAJVQC010008064">
    <property type="protein sequence ID" value="CAG8587590.1"/>
    <property type="molecule type" value="Genomic_DNA"/>
</dbReference>
<keyword evidence="2" id="KW-1185">Reference proteome</keyword>
<accession>A0ACA9MI48</accession>
<reference evidence="1" key="1">
    <citation type="submission" date="2021-06" db="EMBL/GenBank/DDBJ databases">
        <authorList>
            <person name="Kallberg Y."/>
            <person name="Tangrot J."/>
            <person name="Rosling A."/>
        </authorList>
    </citation>
    <scope>NUCLEOTIDE SEQUENCE</scope>
    <source>
        <strain evidence="1">MA461A</strain>
    </source>
</reference>
<protein>
    <submittedName>
        <fullName evidence="1">7077_t:CDS:1</fullName>
    </submittedName>
</protein>
<gene>
    <name evidence="1" type="ORF">RPERSI_LOCUS5406</name>
</gene>
<organism evidence="1 2">
    <name type="scientific">Racocetra persica</name>
    <dbReference type="NCBI Taxonomy" id="160502"/>
    <lineage>
        <taxon>Eukaryota</taxon>
        <taxon>Fungi</taxon>
        <taxon>Fungi incertae sedis</taxon>
        <taxon>Mucoromycota</taxon>
        <taxon>Glomeromycotina</taxon>
        <taxon>Glomeromycetes</taxon>
        <taxon>Diversisporales</taxon>
        <taxon>Gigasporaceae</taxon>
        <taxon>Racocetra</taxon>
    </lineage>
</organism>
<dbReference type="Proteomes" id="UP000789920">
    <property type="component" value="Unassembled WGS sequence"/>
</dbReference>
<evidence type="ECO:0000313" key="1">
    <source>
        <dbReference type="EMBL" id="CAG8587590.1"/>
    </source>
</evidence>
<proteinExistence type="predicted"/>
<comment type="caution">
    <text evidence="1">The sequence shown here is derived from an EMBL/GenBank/DDBJ whole genome shotgun (WGS) entry which is preliminary data.</text>
</comment>
<sequence length="46" mass="5503">SGVSSLMTIEEIIIASNIHDSKKRELARQLYIYAIYEIWYHYTQVR</sequence>
<feature type="non-terminal residue" evidence="1">
    <location>
        <position position="1"/>
    </location>
</feature>
<evidence type="ECO:0000313" key="2">
    <source>
        <dbReference type="Proteomes" id="UP000789920"/>
    </source>
</evidence>